<name>A0A3A9ZC86_9ACTN</name>
<sequence>MPPIGLSAGSRHLPDADHLLHRLAAALALPGGTLGCTHPVRAPGPILALSLSLPGPAETGAAYDRLAGGLAAELGLATAWQDARTGPPEHHEGAAAGAAAAALRSGRAVLFPGWSQTTGTLTVGELLDRTAITRTVALGGLVPEPTALLDTRAHLRPEWEEDDLLLRLMPARGGTYVPFDIPDTHPCCGGRH</sequence>
<dbReference type="Proteomes" id="UP000272474">
    <property type="component" value="Unassembled WGS sequence"/>
</dbReference>
<dbReference type="OrthoDB" id="5189174at2"/>
<proteinExistence type="predicted"/>
<comment type="caution">
    <text evidence="1">The sequence shown here is derived from an EMBL/GenBank/DDBJ whole genome shotgun (WGS) entry which is preliminary data.</text>
</comment>
<evidence type="ECO:0000313" key="1">
    <source>
        <dbReference type="EMBL" id="RKN45785.1"/>
    </source>
</evidence>
<protein>
    <submittedName>
        <fullName evidence="1">Uncharacterized protein</fullName>
    </submittedName>
</protein>
<keyword evidence="2" id="KW-1185">Reference proteome</keyword>
<gene>
    <name evidence="1" type="ORF">D7294_04840</name>
</gene>
<dbReference type="EMBL" id="RBAL01000002">
    <property type="protein sequence ID" value="RKN45785.1"/>
    <property type="molecule type" value="Genomic_DNA"/>
</dbReference>
<accession>A0A3A9ZC86</accession>
<organism evidence="1 2">
    <name type="scientific">Streptomyces hoynatensis</name>
    <dbReference type="NCBI Taxonomy" id="1141874"/>
    <lineage>
        <taxon>Bacteria</taxon>
        <taxon>Bacillati</taxon>
        <taxon>Actinomycetota</taxon>
        <taxon>Actinomycetes</taxon>
        <taxon>Kitasatosporales</taxon>
        <taxon>Streptomycetaceae</taxon>
        <taxon>Streptomyces</taxon>
    </lineage>
</organism>
<reference evidence="1 2" key="1">
    <citation type="journal article" date="2014" name="Int. J. Syst. Evol. Microbiol.">
        <title>Streptomyces hoynatensis sp. nov., isolated from deep marine sediment.</title>
        <authorList>
            <person name="Veyisoglu A."/>
            <person name="Sahin N."/>
        </authorList>
    </citation>
    <scope>NUCLEOTIDE SEQUENCE [LARGE SCALE GENOMIC DNA]</scope>
    <source>
        <strain evidence="1 2">KCTC 29097</strain>
    </source>
</reference>
<evidence type="ECO:0000313" key="2">
    <source>
        <dbReference type="Proteomes" id="UP000272474"/>
    </source>
</evidence>
<dbReference type="AlphaFoldDB" id="A0A3A9ZC86"/>